<accession>A0A9R0R565</accession>
<protein>
    <recommendedName>
        <fullName evidence="14">Cytochrome P450</fullName>
    </recommendedName>
</protein>
<keyword evidence="13" id="KW-1185">Reference proteome</keyword>
<evidence type="ECO:0000256" key="6">
    <source>
        <dbReference type="ARBA" id="ARBA00022723"/>
    </source>
</evidence>
<dbReference type="EMBL" id="LT934112">
    <property type="protein sequence ID" value="VAH22795.1"/>
    <property type="molecule type" value="Genomic_DNA"/>
</dbReference>
<dbReference type="Gramene" id="TRITD1Bv1G211850.2">
    <property type="protein sequence ID" value="TRITD1Bv1G211850.2"/>
    <property type="gene ID" value="TRITD1Bv1G211850"/>
</dbReference>
<evidence type="ECO:0000256" key="11">
    <source>
        <dbReference type="ARBA" id="ARBA00023136"/>
    </source>
</evidence>
<evidence type="ECO:0000256" key="1">
    <source>
        <dbReference type="ARBA" id="ARBA00001971"/>
    </source>
</evidence>
<keyword evidence="6" id="KW-0479">Metal-binding</keyword>
<dbReference type="GO" id="GO:0016020">
    <property type="term" value="C:membrane"/>
    <property type="evidence" value="ECO:0007669"/>
    <property type="project" value="UniProtKB-SubCell"/>
</dbReference>
<evidence type="ECO:0000256" key="3">
    <source>
        <dbReference type="ARBA" id="ARBA00010617"/>
    </source>
</evidence>
<keyword evidence="5" id="KW-0812">Transmembrane</keyword>
<comment type="subcellular location">
    <subcellularLocation>
        <location evidence="2">Membrane</location>
        <topology evidence="2">Single-pass membrane protein</topology>
    </subcellularLocation>
</comment>
<proteinExistence type="inferred from homology"/>
<dbReference type="PANTHER" id="PTHR47953:SF19">
    <property type="entry name" value="OS06G0641600 PROTEIN"/>
    <property type="match status" value="1"/>
</dbReference>
<evidence type="ECO:0000256" key="4">
    <source>
        <dbReference type="ARBA" id="ARBA00022617"/>
    </source>
</evidence>
<comment type="similarity">
    <text evidence="3">Belongs to the cytochrome P450 family.</text>
</comment>
<dbReference type="SUPFAM" id="SSF48264">
    <property type="entry name" value="Cytochrome P450"/>
    <property type="match status" value="1"/>
</dbReference>
<dbReference type="Proteomes" id="UP000324705">
    <property type="component" value="Chromosome 1B"/>
</dbReference>
<keyword evidence="9" id="KW-0408">Iron</keyword>
<keyword evidence="10" id="KW-0503">Monooxygenase</keyword>
<comment type="cofactor">
    <cofactor evidence="1">
        <name>heme</name>
        <dbReference type="ChEBI" id="CHEBI:30413"/>
    </cofactor>
</comment>
<dbReference type="GO" id="GO:0020037">
    <property type="term" value="F:heme binding"/>
    <property type="evidence" value="ECO:0007669"/>
    <property type="project" value="InterPro"/>
</dbReference>
<dbReference type="PANTHER" id="PTHR47953">
    <property type="entry name" value="OS08G0105600 PROTEIN"/>
    <property type="match status" value="1"/>
</dbReference>
<evidence type="ECO:0000256" key="9">
    <source>
        <dbReference type="ARBA" id="ARBA00023004"/>
    </source>
</evidence>
<organism evidence="12 13">
    <name type="scientific">Triticum turgidum subsp. durum</name>
    <name type="common">Durum wheat</name>
    <name type="synonym">Triticum durum</name>
    <dbReference type="NCBI Taxonomy" id="4567"/>
    <lineage>
        <taxon>Eukaryota</taxon>
        <taxon>Viridiplantae</taxon>
        <taxon>Streptophyta</taxon>
        <taxon>Embryophyta</taxon>
        <taxon>Tracheophyta</taxon>
        <taxon>Spermatophyta</taxon>
        <taxon>Magnoliopsida</taxon>
        <taxon>Liliopsida</taxon>
        <taxon>Poales</taxon>
        <taxon>Poaceae</taxon>
        <taxon>BOP clade</taxon>
        <taxon>Pooideae</taxon>
        <taxon>Triticodae</taxon>
        <taxon>Triticeae</taxon>
        <taxon>Triticinae</taxon>
        <taxon>Triticum</taxon>
    </lineage>
</organism>
<name>A0A9R0R565_TRITD</name>
<keyword evidence="4" id="KW-0349">Heme</keyword>
<sequence length="64" mass="7112">MCPGMAFGLANIELPLASLLFHFDWQWVGPCSAKLDMTEAFGLTARRKDQLLLQPLLRVPLLGV</sequence>
<reference evidence="12 13" key="1">
    <citation type="submission" date="2017-09" db="EMBL/GenBank/DDBJ databases">
        <authorList>
            <consortium name="International Durum Wheat Genome Sequencing Consortium (IDWGSC)"/>
            <person name="Milanesi L."/>
        </authorList>
    </citation>
    <scope>NUCLEOTIDE SEQUENCE [LARGE SCALE GENOMIC DNA]</scope>
    <source>
        <strain evidence="13">cv. Svevo</strain>
    </source>
</reference>
<evidence type="ECO:0000256" key="5">
    <source>
        <dbReference type="ARBA" id="ARBA00022692"/>
    </source>
</evidence>
<evidence type="ECO:0000313" key="13">
    <source>
        <dbReference type="Proteomes" id="UP000324705"/>
    </source>
</evidence>
<evidence type="ECO:0000256" key="2">
    <source>
        <dbReference type="ARBA" id="ARBA00004167"/>
    </source>
</evidence>
<dbReference type="InterPro" id="IPR052306">
    <property type="entry name" value="CYP450_71D"/>
</dbReference>
<keyword evidence="11" id="KW-0472">Membrane</keyword>
<evidence type="ECO:0000256" key="8">
    <source>
        <dbReference type="ARBA" id="ARBA00023002"/>
    </source>
</evidence>
<dbReference type="GO" id="GO:0016705">
    <property type="term" value="F:oxidoreductase activity, acting on paired donors, with incorporation or reduction of molecular oxygen"/>
    <property type="evidence" value="ECO:0007669"/>
    <property type="project" value="InterPro"/>
</dbReference>
<evidence type="ECO:0000256" key="10">
    <source>
        <dbReference type="ARBA" id="ARBA00023033"/>
    </source>
</evidence>
<dbReference type="InterPro" id="IPR036396">
    <property type="entry name" value="Cyt_P450_sf"/>
</dbReference>
<dbReference type="GO" id="GO:0005506">
    <property type="term" value="F:iron ion binding"/>
    <property type="evidence" value="ECO:0007669"/>
    <property type="project" value="InterPro"/>
</dbReference>
<evidence type="ECO:0000256" key="7">
    <source>
        <dbReference type="ARBA" id="ARBA00022989"/>
    </source>
</evidence>
<dbReference type="GO" id="GO:0004497">
    <property type="term" value="F:monooxygenase activity"/>
    <property type="evidence" value="ECO:0007669"/>
    <property type="project" value="UniProtKB-KW"/>
</dbReference>
<dbReference type="Gene3D" id="1.10.630.10">
    <property type="entry name" value="Cytochrome P450"/>
    <property type="match status" value="1"/>
</dbReference>
<dbReference type="AlphaFoldDB" id="A0A9R0R565"/>
<keyword evidence="7" id="KW-1133">Transmembrane helix</keyword>
<evidence type="ECO:0008006" key="14">
    <source>
        <dbReference type="Google" id="ProtNLM"/>
    </source>
</evidence>
<keyword evidence="8" id="KW-0560">Oxidoreductase</keyword>
<gene>
    <name evidence="12" type="ORF">TRITD_1Bv1G211850</name>
</gene>
<evidence type="ECO:0000313" key="12">
    <source>
        <dbReference type="EMBL" id="VAH22795.1"/>
    </source>
</evidence>